<reference evidence="2" key="1">
    <citation type="journal article" date="2023" name="G3 (Bethesda)">
        <title>A reference genome for the long-term kleptoplast-retaining sea slug Elysia crispata morphotype clarki.</title>
        <authorList>
            <person name="Eastman K.E."/>
            <person name="Pendleton A.L."/>
            <person name="Shaikh M.A."/>
            <person name="Suttiyut T."/>
            <person name="Ogas R."/>
            <person name="Tomko P."/>
            <person name="Gavelis G."/>
            <person name="Widhalm J.R."/>
            <person name="Wisecaver J.H."/>
        </authorList>
    </citation>
    <scope>NUCLEOTIDE SEQUENCE</scope>
    <source>
        <strain evidence="2">ECLA1</strain>
    </source>
</reference>
<dbReference type="AlphaFoldDB" id="A0AAE1AFR6"/>
<keyword evidence="3" id="KW-1185">Reference proteome</keyword>
<evidence type="ECO:0000313" key="3">
    <source>
        <dbReference type="Proteomes" id="UP001283361"/>
    </source>
</evidence>
<feature type="region of interest" description="Disordered" evidence="1">
    <location>
        <begin position="1"/>
        <end position="49"/>
    </location>
</feature>
<gene>
    <name evidence="2" type="ORF">RRG08_061338</name>
</gene>
<dbReference type="EMBL" id="JAWDGP010001944">
    <property type="protein sequence ID" value="KAK3786787.1"/>
    <property type="molecule type" value="Genomic_DNA"/>
</dbReference>
<accession>A0AAE1AFR6</accession>
<sequence>MGTDEGKQTDKPTQEQMRTDRQPNMGTDEGNKTEKSTQEQMRTDQLTNQHRIRSEVDALLELLYWEQLVFLANSVCQLTSIP</sequence>
<dbReference type="Proteomes" id="UP001283361">
    <property type="component" value="Unassembled WGS sequence"/>
</dbReference>
<feature type="compositionally biased region" description="Basic and acidic residues" evidence="1">
    <location>
        <begin position="1"/>
        <end position="21"/>
    </location>
</feature>
<name>A0AAE1AFR6_9GAST</name>
<organism evidence="2 3">
    <name type="scientific">Elysia crispata</name>
    <name type="common">lettuce slug</name>
    <dbReference type="NCBI Taxonomy" id="231223"/>
    <lineage>
        <taxon>Eukaryota</taxon>
        <taxon>Metazoa</taxon>
        <taxon>Spiralia</taxon>
        <taxon>Lophotrochozoa</taxon>
        <taxon>Mollusca</taxon>
        <taxon>Gastropoda</taxon>
        <taxon>Heterobranchia</taxon>
        <taxon>Euthyneura</taxon>
        <taxon>Panpulmonata</taxon>
        <taxon>Sacoglossa</taxon>
        <taxon>Placobranchoidea</taxon>
        <taxon>Plakobranchidae</taxon>
        <taxon>Elysia</taxon>
    </lineage>
</organism>
<feature type="compositionally biased region" description="Polar residues" evidence="1">
    <location>
        <begin position="38"/>
        <end position="49"/>
    </location>
</feature>
<protein>
    <submittedName>
        <fullName evidence="2">Uncharacterized protein</fullName>
    </submittedName>
</protein>
<proteinExistence type="predicted"/>
<evidence type="ECO:0000256" key="1">
    <source>
        <dbReference type="SAM" id="MobiDB-lite"/>
    </source>
</evidence>
<evidence type="ECO:0000313" key="2">
    <source>
        <dbReference type="EMBL" id="KAK3786787.1"/>
    </source>
</evidence>
<comment type="caution">
    <text evidence="2">The sequence shown here is derived from an EMBL/GenBank/DDBJ whole genome shotgun (WGS) entry which is preliminary data.</text>
</comment>